<gene>
    <name evidence="5" type="primary">hfq</name>
    <name evidence="5" type="ORF">RY831_32640</name>
</gene>
<dbReference type="InterPro" id="IPR010920">
    <property type="entry name" value="LSM_dom_sf"/>
</dbReference>
<sequence length="108" mass="12075">MTRSNNDLVQATFLNDLRKQRMSVIVYLVTGVGQSGKIESFDQHAVLLRHGDSTQLIYKHMISSIMPGTKPQPALASSTVKRTVKRPDANSVPVVTRKVSRRTIVRDE</sequence>
<keyword evidence="2" id="KW-0346">Stress response</keyword>
<reference evidence="5 6" key="1">
    <citation type="submission" date="2023-10" db="EMBL/GenBank/DDBJ databases">
        <title>Noviherbaspirillum sp. CPCC 100848 genome assembly.</title>
        <authorList>
            <person name="Li X.Y."/>
            <person name="Fang X.M."/>
        </authorList>
    </citation>
    <scope>NUCLEOTIDE SEQUENCE [LARGE SCALE GENOMIC DNA]</scope>
    <source>
        <strain evidence="5 6">CPCC 100848</strain>
    </source>
</reference>
<evidence type="ECO:0000256" key="3">
    <source>
        <dbReference type="SAM" id="MobiDB-lite"/>
    </source>
</evidence>
<dbReference type="RefSeq" id="WP_326510451.1">
    <property type="nucleotide sequence ID" value="NZ_JAWIIV010000090.1"/>
</dbReference>
<evidence type="ECO:0000256" key="1">
    <source>
        <dbReference type="ARBA" id="ARBA00022884"/>
    </source>
</evidence>
<dbReference type="EMBL" id="JAWIIV010000090">
    <property type="protein sequence ID" value="MEC4723856.1"/>
    <property type="molecule type" value="Genomic_DNA"/>
</dbReference>
<protein>
    <submittedName>
        <fullName evidence="5">RNA chaperone Hfq</fullName>
    </submittedName>
</protein>
<comment type="caution">
    <text evidence="5">The sequence shown here is derived from an EMBL/GenBank/DDBJ whole genome shotgun (WGS) entry which is preliminary data.</text>
</comment>
<dbReference type="InterPro" id="IPR047575">
    <property type="entry name" value="Sm"/>
</dbReference>
<evidence type="ECO:0000256" key="2">
    <source>
        <dbReference type="ARBA" id="ARBA00023016"/>
    </source>
</evidence>
<feature type="domain" description="Sm" evidence="4">
    <location>
        <begin position="11"/>
        <end position="71"/>
    </location>
</feature>
<feature type="region of interest" description="Disordered" evidence="3">
    <location>
        <begin position="68"/>
        <end position="95"/>
    </location>
</feature>
<dbReference type="Proteomes" id="UP001352263">
    <property type="component" value="Unassembled WGS sequence"/>
</dbReference>
<dbReference type="PROSITE" id="PS52002">
    <property type="entry name" value="SM"/>
    <property type="match status" value="1"/>
</dbReference>
<accession>A0ABU6JJL6</accession>
<dbReference type="CDD" id="cd01716">
    <property type="entry name" value="Hfq"/>
    <property type="match status" value="1"/>
</dbReference>
<dbReference type="Pfam" id="PF17209">
    <property type="entry name" value="Hfq"/>
    <property type="match status" value="1"/>
</dbReference>
<dbReference type="SUPFAM" id="SSF50182">
    <property type="entry name" value="Sm-like ribonucleoproteins"/>
    <property type="match status" value="1"/>
</dbReference>
<dbReference type="PANTHER" id="PTHR34772:SF1">
    <property type="entry name" value="RNA-BINDING PROTEIN HFQ"/>
    <property type="match status" value="1"/>
</dbReference>
<keyword evidence="1" id="KW-0694">RNA-binding</keyword>
<evidence type="ECO:0000259" key="4">
    <source>
        <dbReference type="PROSITE" id="PS52002"/>
    </source>
</evidence>
<dbReference type="InterPro" id="IPR005001">
    <property type="entry name" value="Hfq"/>
</dbReference>
<proteinExistence type="predicted"/>
<name>A0ABU6JJL6_9BURK</name>
<dbReference type="NCBIfam" id="TIGR02383">
    <property type="entry name" value="Hfq"/>
    <property type="match status" value="1"/>
</dbReference>
<keyword evidence="6" id="KW-1185">Reference proteome</keyword>
<evidence type="ECO:0000313" key="5">
    <source>
        <dbReference type="EMBL" id="MEC4723856.1"/>
    </source>
</evidence>
<dbReference type="PANTHER" id="PTHR34772">
    <property type="entry name" value="RNA-BINDING PROTEIN HFQ"/>
    <property type="match status" value="1"/>
</dbReference>
<dbReference type="Gene3D" id="2.30.30.100">
    <property type="match status" value="1"/>
</dbReference>
<organism evidence="5 6">
    <name type="scientific">Noviherbaspirillum album</name>
    <dbReference type="NCBI Taxonomy" id="3080276"/>
    <lineage>
        <taxon>Bacteria</taxon>
        <taxon>Pseudomonadati</taxon>
        <taxon>Pseudomonadota</taxon>
        <taxon>Betaproteobacteria</taxon>
        <taxon>Burkholderiales</taxon>
        <taxon>Oxalobacteraceae</taxon>
        <taxon>Noviherbaspirillum</taxon>
    </lineage>
</organism>
<evidence type="ECO:0000313" key="6">
    <source>
        <dbReference type="Proteomes" id="UP001352263"/>
    </source>
</evidence>